<dbReference type="Proteomes" id="UP001381693">
    <property type="component" value="Unassembled WGS sequence"/>
</dbReference>
<gene>
    <name evidence="2" type="ORF">SK128_010656</name>
</gene>
<sequence>MADFIETDSPLPTPTLSRKILVTSAECLNDANVSINTSFVRKCGVRRKSNISGEGACVKSSFDDSPKNNSKNRKHHKTKPKNTVVISSYKVLKDDDTSSKESIPSSTYLRHKNSSTNEKTCKKEMEDNRLGKHSTEESKENAYDIHGSQCPSSNLKDKVTETFSCDMTLSCLQPDYNTQCPTSQKTSNNTNYMNLVIQEANTTPGTQSAISELKSLHQKDGYEDRSISKFTMPQQKAAKSKQLSISKCRDFNSSCQLSKCSDEIENPIKSTKKKCGHKYTKCSGESSEESDEENNVLGISYKPLYLPGAYYDGMSDNAVTSSATLREKRPNQLQSDNEILKNIKTISSVKVNEKHMEHEECESCLEFTSTKGKEERISPSYLSVDKDISKKLKNSKEKHKNNEKKIYSITSLESPASSSLTDNKGVFLRQRTATPPRSHLQGSSARWSMFADMNVAKLYTFGDNALMDSDDTHMSADICTTIRNSGNFCDLDLDTKVRCKNSQIGVKQRIEVCRNSCEEVSHSKSHSLTDARLSLALNRNDWKRKSGRFSFDKLVHICSETVAQSIKDCIAESPNEIPANIKDIGLERSAIIIADMIKEFIATLPSDLNKRVDNQVQSPIQENEICTSGKGILETAEAEIPLDNIRETVEFKVASELIENTEISAQDETDNAVRRAKSNETGLDEKVIPSSVTNTLVLPSFKSLEEPKSMSRRGSFDIQETSRLRLSKTGRIEVIDQIESEDEPYPLKENEEEGSVVNDDFSLSGFQSLAEETSPPSRRYSFTERFNMWRLAWKFRNDGQLSSRSDIIKNKLQQRRASGSDFVSSFDGRGSSLSDMITGGIPNKRRASTVETPRLARRNSFEPKTVLKKNSDSYLSLFRSSSDTSATRRLSMDDRLRKISMMDKGSVERGTDAFSYFVDYPVLQQERMDVETNEVRVFLTLMEAELPNHRVLPRELLSPVFKQLPDDGGLRLHT</sequence>
<feature type="compositionally biased region" description="Basic residues" evidence="1">
    <location>
        <begin position="70"/>
        <end position="80"/>
    </location>
</feature>
<keyword evidence="3" id="KW-1185">Reference proteome</keyword>
<dbReference type="AlphaFoldDB" id="A0AAN9AAT0"/>
<evidence type="ECO:0000256" key="1">
    <source>
        <dbReference type="SAM" id="MobiDB-lite"/>
    </source>
</evidence>
<accession>A0AAN9AAT0</accession>
<feature type="region of interest" description="Disordered" evidence="1">
    <location>
        <begin position="55"/>
        <end position="82"/>
    </location>
</feature>
<proteinExistence type="predicted"/>
<feature type="compositionally biased region" description="Polar residues" evidence="1">
    <location>
        <begin position="100"/>
        <end position="118"/>
    </location>
</feature>
<evidence type="ECO:0000313" key="2">
    <source>
        <dbReference type="EMBL" id="KAK7078385.1"/>
    </source>
</evidence>
<name>A0AAN9AAT0_HALRR</name>
<feature type="compositionally biased region" description="Basic and acidic residues" evidence="1">
    <location>
        <begin position="119"/>
        <end position="143"/>
    </location>
</feature>
<organism evidence="2 3">
    <name type="scientific">Halocaridina rubra</name>
    <name type="common">Hawaiian red shrimp</name>
    <dbReference type="NCBI Taxonomy" id="373956"/>
    <lineage>
        <taxon>Eukaryota</taxon>
        <taxon>Metazoa</taxon>
        <taxon>Ecdysozoa</taxon>
        <taxon>Arthropoda</taxon>
        <taxon>Crustacea</taxon>
        <taxon>Multicrustacea</taxon>
        <taxon>Malacostraca</taxon>
        <taxon>Eumalacostraca</taxon>
        <taxon>Eucarida</taxon>
        <taxon>Decapoda</taxon>
        <taxon>Pleocyemata</taxon>
        <taxon>Caridea</taxon>
        <taxon>Atyoidea</taxon>
        <taxon>Atyidae</taxon>
        <taxon>Halocaridina</taxon>
    </lineage>
</organism>
<protein>
    <submittedName>
        <fullName evidence="2">Uncharacterized protein</fullName>
    </submittedName>
</protein>
<comment type="caution">
    <text evidence="2">The sequence shown here is derived from an EMBL/GenBank/DDBJ whole genome shotgun (WGS) entry which is preliminary data.</text>
</comment>
<evidence type="ECO:0000313" key="3">
    <source>
        <dbReference type="Proteomes" id="UP001381693"/>
    </source>
</evidence>
<feature type="region of interest" description="Disordered" evidence="1">
    <location>
        <begin position="95"/>
        <end position="146"/>
    </location>
</feature>
<dbReference type="EMBL" id="JAXCGZ010007860">
    <property type="protein sequence ID" value="KAK7078385.1"/>
    <property type="molecule type" value="Genomic_DNA"/>
</dbReference>
<reference evidence="2 3" key="1">
    <citation type="submission" date="2023-11" db="EMBL/GenBank/DDBJ databases">
        <title>Halocaridina rubra genome assembly.</title>
        <authorList>
            <person name="Smith C."/>
        </authorList>
    </citation>
    <scope>NUCLEOTIDE SEQUENCE [LARGE SCALE GENOMIC DNA]</scope>
    <source>
        <strain evidence="2">EP-1</strain>
        <tissue evidence="2">Whole</tissue>
    </source>
</reference>